<comment type="caution">
    <text evidence="1">The sequence shown here is derived from an EMBL/GenBank/DDBJ whole genome shotgun (WGS) entry which is preliminary data.</text>
</comment>
<reference evidence="2" key="1">
    <citation type="journal article" date="2019" name="Int. J. Syst. Evol. Microbiol.">
        <title>The Global Catalogue of Microorganisms (GCM) 10K type strain sequencing project: providing services to taxonomists for standard genome sequencing and annotation.</title>
        <authorList>
            <consortium name="The Broad Institute Genomics Platform"/>
            <consortium name="The Broad Institute Genome Sequencing Center for Infectious Disease"/>
            <person name="Wu L."/>
            <person name="Ma J."/>
        </authorList>
    </citation>
    <scope>NUCLEOTIDE SEQUENCE [LARGE SCALE GENOMIC DNA]</scope>
    <source>
        <strain evidence="2">CCM 8951</strain>
    </source>
</reference>
<gene>
    <name evidence="1" type="ORF">ACFQ4L_08910</name>
</gene>
<organism evidence="1 2">
    <name type="scientific">Lapidilactobacillus mulanensis</name>
    <dbReference type="NCBI Taxonomy" id="2485999"/>
    <lineage>
        <taxon>Bacteria</taxon>
        <taxon>Bacillati</taxon>
        <taxon>Bacillota</taxon>
        <taxon>Bacilli</taxon>
        <taxon>Lactobacillales</taxon>
        <taxon>Lactobacillaceae</taxon>
        <taxon>Lapidilactobacillus</taxon>
    </lineage>
</organism>
<evidence type="ECO:0000313" key="1">
    <source>
        <dbReference type="EMBL" id="MFD1466179.1"/>
    </source>
</evidence>
<sequence>MSQNAEEKITDHCEIVLVGLNLVPNAVGKVHQKIVIYQTQVPLERG</sequence>
<proteinExistence type="predicted"/>
<name>A0ABW4DNH7_9LACO</name>
<protein>
    <submittedName>
        <fullName evidence="1">Uncharacterized protein</fullName>
    </submittedName>
</protein>
<keyword evidence="2" id="KW-1185">Reference proteome</keyword>
<dbReference type="Proteomes" id="UP001597244">
    <property type="component" value="Unassembled WGS sequence"/>
</dbReference>
<dbReference type="EMBL" id="JBHTOF010000098">
    <property type="protein sequence ID" value="MFD1466179.1"/>
    <property type="molecule type" value="Genomic_DNA"/>
</dbReference>
<accession>A0ABW4DNH7</accession>
<evidence type="ECO:0000313" key="2">
    <source>
        <dbReference type="Proteomes" id="UP001597244"/>
    </source>
</evidence>